<dbReference type="PANTHER" id="PTHR46667:SF6">
    <property type="entry name" value="OS01G0185100 PROTEIN"/>
    <property type="match status" value="1"/>
</dbReference>
<evidence type="ECO:0000313" key="4">
    <source>
        <dbReference type="Proteomes" id="UP001457282"/>
    </source>
</evidence>
<accession>A0AAW1XGF3</accession>
<keyword evidence="1" id="KW-0175">Coiled coil</keyword>
<dbReference type="Pfam" id="PF07889">
    <property type="entry name" value="DUF1664"/>
    <property type="match status" value="1"/>
</dbReference>
<reference evidence="3 4" key="1">
    <citation type="journal article" date="2023" name="G3 (Bethesda)">
        <title>A chromosome-length genome assembly and annotation of blackberry (Rubus argutus, cv. 'Hillquist').</title>
        <authorList>
            <person name="Bruna T."/>
            <person name="Aryal R."/>
            <person name="Dudchenko O."/>
            <person name="Sargent D.J."/>
            <person name="Mead D."/>
            <person name="Buti M."/>
            <person name="Cavallini A."/>
            <person name="Hytonen T."/>
            <person name="Andres J."/>
            <person name="Pham M."/>
            <person name="Weisz D."/>
            <person name="Mascagni F."/>
            <person name="Usai G."/>
            <person name="Natali L."/>
            <person name="Bassil N."/>
            <person name="Fernandez G.E."/>
            <person name="Lomsadze A."/>
            <person name="Armour M."/>
            <person name="Olukolu B."/>
            <person name="Poorten T."/>
            <person name="Britton C."/>
            <person name="Davik J."/>
            <person name="Ashrafi H."/>
            <person name="Aiden E.L."/>
            <person name="Borodovsky M."/>
            <person name="Worthington M."/>
        </authorList>
    </citation>
    <scope>NUCLEOTIDE SEQUENCE [LARGE SCALE GENOMIC DNA]</scope>
    <source>
        <strain evidence="3">PI 553951</strain>
    </source>
</reference>
<name>A0AAW1XGF3_RUBAR</name>
<dbReference type="Proteomes" id="UP001457282">
    <property type="component" value="Unassembled WGS sequence"/>
</dbReference>
<protein>
    <recommendedName>
        <fullName evidence="2">DUF1664 domain-containing protein</fullName>
    </recommendedName>
</protein>
<feature type="coiled-coil region" evidence="1">
    <location>
        <begin position="136"/>
        <end position="163"/>
    </location>
</feature>
<gene>
    <name evidence="3" type="ORF">M0R45_022314</name>
</gene>
<sequence>MAMQLGLGRVILIAGAGYTSSILVRNGKLSDLIAELQALLNGSGDQSEGDADKVASQMYNRLLDEIRAARQTVVLNANGGGQGNLTSLIVPAATLGAVGYGYMWWKGLKFSDLMYVTKRNMTAAVTNLTKSLETVKEAVVNTKKHLTQRIQNLDDKVLEQNDLSKSIKNDVAGVQNSLTDLDFNLSQLQNLVSGLDWKICSLEEKQDFANMGVAYLCNFVSGKKVEMPGALQKQLKQSDNARGARLLSYSETPSLMGLKEIADSLSVRLNESTDGIVQDDIGKLEEPPRNLLRSVSTKC</sequence>
<dbReference type="EMBL" id="JBEDUW010000004">
    <property type="protein sequence ID" value="KAK9935204.1"/>
    <property type="molecule type" value="Genomic_DNA"/>
</dbReference>
<feature type="domain" description="DUF1664" evidence="2">
    <location>
        <begin position="83"/>
        <end position="206"/>
    </location>
</feature>
<dbReference type="InterPro" id="IPR012458">
    <property type="entry name" value="DUF1664"/>
</dbReference>
<evidence type="ECO:0000256" key="1">
    <source>
        <dbReference type="SAM" id="Coils"/>
    </source>
</evidence>
<keyword evidence="4" id="KW-1185">Reference proteome</keyword>
<proteinExistence type="predicted"/>
<evidence type="ECO:0000313" key="3">
    <source>
        <dbReference type="EMBL" id="KAK9935204.1"/>
    </source>
</evidence>
<organism evidence="3 4">
    <name type="scientific">Rubus argutus</name>
    <name type="common">Southern blackberry</name>
    <dbReference type="NCBI Taxonomy" id="59490"/>
    <lineage>
        <taxon>Eukaryota</taxon>
        <taxon>Viridiplantae</taxon>
        <taxon>Streptophyta</taxon>
        <taxon>Embryophyta</taxon>
        <taxon>Tracheophyta</taxon>
        <taxon>Spermatophyta</taxon>
        <taxon>Magnoliopsida</taxon>
        <taxon>eudicotyledons</taxon>
        <taxon>Gunneridae</taxon>
        <taxon>Pentapetalae</taxon>
        <taxon>rosids</taxon>
        <taxon>fabids</taxon>
        <taxon>Rosales</taxon>
        <taxon>Rosaceae</taxon>
        <taxon>Rosoideae</taxon>
        <taxon>Rosoideae incertae sedis</taxon>
        <taxon>Rubus</taxon>
    </lineage>
</organism>
<comment type="caution">
    <text evidence="3">The sequence shown here is derived from an EMBL/GenBank/DDBJ whole genome shotgun (WGS) entry which is preliminary data.</text>
</comment>
<dbReference type="PANTHER" id="PTHR46667">
    <property type="entry name" value="OS05G0182700 PROTEIN"/>
    <property type="match status" value="1"/>
</dbReference>
<dbReference type="AlphaFoldDB" id="A0AAW1XGF3"/>
<evidence type="ECO:0000259" key="2">
    <source>
        <dbReference type="Pfam" id="PF07889"/>
    </source>
</evidence>